<dbReference type="InterPro" id="IPR000073">
    <property type="entry name" value="AB_hydrolase_1"/>
</dbReference>
<dbReference type="GO" id="GO:0016787">
    <property type="term" value="F:hydrolase activity"/>
    <property type="evidence" value="ECO:0007669"/>
    <property type="project" value="UniProtKB-KW"/>
</dbReference>
<dbReference type="Proteomes" id="UP001516662">
    <property type="component" value="Unassembled WGS sequence"/>
</dbReference>
<dbReference type="InterPro" id="IPR029058">
    <property type="entry name" value="AB_hydrolase_fold"/>
</dbReference>
<dbReference type="RefSeq" id="WP_193537152.1">
    <property type="nucleotide sequence ID" value="NZ_JADCLJ010000020.1"/>
</dbReference>
<sequence length="273" mass="31017">MKVFDSGIAKINEAPIYYEIVGEGKPLLLIHGLPIDSRMWDKQVEELSEKYKVIRFDLPGYGKSGAHDNDFSFVEDLMGLLDYLNIETVSIIGLSVGGQIGIEFSLEYPEKVDSLVLASNGIIGWTEFSSERKQFNEKINLSYQEENLEKTIELMCNGWVIGPNRDQDMVSKDIVSLFAEMIKETYAKEKGKGRMLLPETKTIERVEEIKIPTLLVTSEYDFPEFQKIAFYLHEKIEGSKIENISGTAHMLNMEKPKEFNATVLCFLSGVYSI</sequence>
<keyword evidence="3" id="KW-1185">Reference proteome</keyword>
<evidence type="ECO:0000313" key="3">
    <source>
        <dbReference type="Proteomes" id="UP001516662"/>
    </source>
</evidence>
<evidence type="ECO:0000313" key="2">
    <source>
        <dbReference type="EMBL" id="MBE4908998.1"/>
    </source>
</evidence>
<dbReference type="PANTHER" id="PTHR43798">
    <property type="entry name" value="MONOACYLGLYCEROL LIPASE"/>
    <property type="match status" value="1"/>
</dbReference>
<dbReference type="Gene3D" id="3.40.50.1820">
    <property type="entry name" value="alpha/beta hydrolase"/>
    <property type="match status" value="1"/>
</dbReference>
<feature type="domain" description="AB hydrolase-1" evidence="1">
    <location>
        <begin position="25"/>
        <end position="153"/>
    </location>
</feature>
<proteinExistence type="predicted"/>
<evidence type="ECO:0000259" key="1">
    <source>
        <dbReference type="Pfam" id="PF00561"/>
    </source>
</evidence>
<protein>
    <submittedName>
        <fullName evidence="2">Alpha/beta hydrolase</fullName>
    </submittedName>
</protein>
<comment type="caution">
    <text evidence="2">The sequence shown here is derived from an EMBL/GenBank/DDBJ whole genome shotgun (WGS) entry which is preliminary data.</text>
</comment>
<keyword evidence="2" id="KW-0378">Hydrolase</keyword>
<name>A0ABR9QKH2_9BACI</name>
<organism evidence="2 3">
    <name type="scientific">Litchfieldia luteola</name>
    <dbReference type="NCBI Taxonomy" id="682179"/>
    <lineage>
        <taxon>Bacteria</taxon>
        <taxon>Bacillati</taxon>
        <taxon>Bacillota</taxon>
        <taxon>Bacilli</taxon>
        <taxon>Bacillales</taxon>
        <taxon>Bacillaceae</taxon>
        <taxon>Litchfieldia</taxon>
    </lineage>
</organism>
<accession>A0ABR9QKH2</accession>
<dbReference type="InterPro" id="IPR050266">
    <property type="entry name" value="AB_hydrolase_sf"/>
</dbReference>
<dbReference type="Pfam" id="PF00561">
    <property type="entry name" value="Abhydrolase_1"/>
    <property type="match status" value="1"/>
</dbReference>
<dbReference type="PRINTS" id="PR00412">
    <property type="entry name" value="EPOXHYDRLASE"/>
</dbReference>
<dbReference type="EMBL" id="JADCLJ010000020">
    <property type="protein sequence ID" value="MBE4908998.1"/>
    <property type="molecule type" value="Genomic_DNA"/>
</dbReference>
<dbReference type="InterPro" id="IPR000639">
    <property type="entry name" value="Epox_hydrolase-like"/>
</dbReference>
<dbReference type="PRINTS" id="PR00111">
    <property type="entry name" value="ABHYDROLASE"/>
</dbReference>
<dbReference type="SUPFAM" id="SSF53474">
    <property type="entry name" value="alpha/beta-Hydrolases"/>
    <property type="match status" value="1"/>
</dbReference>
<gene>
    <name evidence="2" type="ORF">IMZ08_13090</name>
</gene>
<reference evidence="2 3" key="1">
    <citation type="submission" date="2020-10" db="EMBL/GenBank/DDBJ databases">
        <title>Bacillus sp. HD4P25, an endophyte from a halophyte.</title>
        <authorList>
            <person name="Sun J.-Q."/>
        </authorList>
    </citation>
    <scope>NUCLEOTIDE SEQUENCE [LARGE SCALE GENOMIC DNA]</scope>
    <source>
        <strain evidence="2 3">YIM 93174</strain>
    </source>
</reference>